<keyword evidence="9" id="KW-0460">Magnesium</keyword>
<dbReference type="GO" id="GO:0008360">
    <property type="term" value="P:regulation of cell shape"/>
    <property type="evidence" value="ECO:0007669"/>
    <property type="project" value="UniProtKB-KW"/>
</dbReference>
<feature type="binding site" evidence="9">
    <location>
        <position position="84"/>
    </location>
    <ligand>
        <name>UDP-N-acetyl-alpha-D-muramoyl-L-alanyl-D-glutamate</name>
        <dbReference type="ChEBI" id="CHEBI:83900"/>
    </ligand>
</feature>
<accession>A0A395M3P7</accession>
<dbReference type="NCBIfam" id="NF001126">
    <property type="entry name" value="PRK00139.1-4"/>
    <property type="match status" value="1"/>
</dbReference>
<dbReference type="PANTHER" id="PTHR23135">
    <property type="entry name" value="MUR LIGASE FAMILY MEMBER"/>
    <property type="match status" value="1"/>
</dbReference>
<feature type="binding site" evidence="9">
    <location>
        <position position="357"/>
    </location>
    <ligand>
        <name>meso-2,6-diaminopimelate</name>
        <dbReference type="ChEBI" id="CHEBI:57791"/>
    </ligand>
</feature>
<dbReference type="Gene3D" id="3.40.1190.10">
    <property type="entry name" value="Mur-like, catalytic domain"/>
    <property type="match status" value="1"/>
</dbReference>
<feature type="short sequence motif" description="Meso-diaminopimelate recognition motif" evidence="9">
    <location>
        <begin position="306"/>
        <end position="309"/>
    </location>
</feature>
<proteinExistence type="inferred from homology"/>
<evidence type="ECO:0000259" key="12">
    <source>
        <dbReference type="Pfam" id="PF08245"/>
    </source>
</evidence>
<keyword evidence="5 9" id="KW-0067">ATP-binding</keyword>
<dbReference type="PROSITE" id="PS01011">
    <property type="entry name" value="FOLYLPOLYGLU_SYNT_1"/>
    <property type="match status" value="1"/>
</dbReference>
<protein>
    <recommendedName>
        <fullName evidence="9">UDP-N-acetylmuramoyl-L-alanyl-D-glutamate--2,6-diaminopimelate ligase</fullName>
        <ecNumber evidence="9">6.3.2.13</ecNumber>
    </recommendedName>
    <alternativeName>
        <fullName evidence="9">Meso-A2pm-adding enzyme</fullName>
    </alternativeName>
    <alternativeName>
        <fullName evidence="9">Meso-diaminopimelate-adding enzyme</fullName>
    </alternativeName>
    <alternativeName>
        <fullName evidence="9">UDP-MurNAc-L-Ala-D-Glu:meso-diaminopimelate ligase</fullName>
    </alternativeName>
    <alternativeName>
        <fullName evidence="9">UDP-MurNAc-tripeptide synthetase</fullName>
    </alternativeName>
    <alternativeName>
        <fullName evidence="9">UDP-N-acetylmuramyl-tripeptide synthetase</fullName>
    </alternativeName>
</protein>
<dbReference type="GO" id="GO:0005524">
    <property type="term" value="F:ATP binding"/>
    <property type="evidence" value="ECO:0007669"/>
    <property type="project" value="UniProtKB-UniRule"/>
</dbReference>
<evidence type="ECO:0000259" key="11">
    <source>
        <dbReference type="Pfam" id="PF02875"/>
    </source>
</evidence>
<dbReference type="InterPro" id="IPR005761">
    <property type="entry name" value="UDP-N-AcMur-Glu-dNH2Pim_ligase"/>
</dbReference>
<dbReference type="GO" id="GO:0009252">
    <property type="term" value="P:peptidoglycan biosynthetic process"/>
    <property type="evidence" value="ECO:0007669"/>
    <property type="project" value="UniProtKB-UniRule"/>
</dbReference>
<comment type="similarity">
    <text evidence="1 9">Belongs to the MurCDEF family. MurE subfamily.</text>
</comment>
<dbReference type="Pfam" id="PF02875">
    <property type="entry name" value="Mur_ligase_C"/>
    <property type="match status" value="1"/>
</dbReference>
<comment type="PTM">
    <text evidence="9">Carboxylation is probably crucial for Mg(2+) binding and, consequently, for the gamma-phosphate positioning of ATP.</text>
</comment>
<dbReference type="GO" id="GO:0000287">
    <property type="term" value="F:magnesium ion binding"/>
    <property type="evidence" value="ECO:0007669"/>
    <property type="project" value="UniProtKB-UniRule"/>
</dbReference>
<feature type="binding site" evidence="9">
    <location>
        <begin position="306"/>
        <end position="309"/>
    </location>
    <ligand>
        <name>meso-2,6-diaminopimelate</name>
        <dbReference type="ChEBI" id="CHEBI:57791"/>
    </ligand>
</feature>
<feature type="modified residue" description="N6-carboxylysine" evidence="9">
    <location>
        <position position="116"/>
    </location>
</feature>
<keyword evidence="4 9" id="KW-0547">Nucleotide-binding</keyword>
<dbReference type="HAMAP" id="MF_00208">
    <property type="entry name" value="MurE"/>
    <property type="match status" value="1"/>
</dbReference>
<dbReference type="NCBIfam" id="TIGR01085">
    <property type="entry name" value="murE"/>
    <property type="match status" value="1"/>
</dbReference>
<feature type="binding site" evidence="9">
    <location>
        <position position="361"/>
    </location>
    <ligand>
        <name>meso-2,6-diaminopimelate</name>
        <dbReference type="ChEBI" id="CHEBI:57791"/>
    </ligand>
</feature>
<evidence type="ECO:0000256" key="6">
    <source>
        <dbReference type="ARBA" id="ARBA00022960"/>
    </source>
</evidence>
<feature type="binding site" evidence="9">
    <location>
        <position position="76"/>
    </location>
    <ligand>
        <name>UDP-N-acetyl-alpha-D-muramoyl-L-alanyl-D-glutamate</name>
        <dbReference type="ChEBI" id="CHEBI:83900"/>
    </ligand>
</feature>
<keyword evidence="8 9" id="KW-0961">Cell wall biogenesis/degradation</keyword>
<evidence type="ECO:0000256" key="2">
    <source>
        <dbReference type="ARBA" id="ARBA00022490"/>
    </source>
</evidence>
<dbReference type="GO" id="GO:0005737">
    <property type="term" value="C:cytoplasm"/>
    <property type="evidence" value="ECO:0007669"/>
    <property type="project" value="UniProtKB-SubCell"/>
</dbReference>
<feature type="domain" description="Mur ligase C-terminal" evidence="11">
    <location>
        <begin position="231"/>
        <end position="359"/>
    </location>
</feature>
<feature type="domain" description="Mur ligase central" evidence="12">
    <location>
        <begin position="5"/>
        <end position="208"/>
    </location>
</feature>
<comment type="pathway">
    <text evidence="9 10">Cell wall biogenesis; peptidoglycan biosynthesis.</text>
</comment>
<keyword evidence="9 10" id="KW-0132">Cell division</keyword>
<keyword evidence="2 9" id="KW-0963">Cytoplasm</keyword>
<dbReference type="InterPro" id="IPR013221">
    <property type="entry name" value="Mur_ligase_cen"/>
</dbReference>
<feature type="binding site" evidence="9">
    <location>
        <begin position="49"/>
        <end position="50"/>
    </location>
    <ligand>
        <name>UDP-N-acetyl-alpha-D-muramoyl-L-alanyl-D-glutamate</name>
        <dbReference type="ChEBI" id="CHEBI:83900"/>
    </ligand>
</feature>
<comment type="caution">
    <text evidence="9">Lacks conserved residue(s) required for the propagation of feature annotation.</text>
</comment>
<dbReference type="GO" id="GO:0051301">
    <property type="term" value="P:cell division"/>
    <property type="evidence" value="ECO:0007669"/>
    <property type="project" value="UniProtKB-KW"/>
</dbReference>
<name>A0A395M3P7_9BACT</name>
<sequence length="388" mass="43052">MMIGVTGTNGKTTTTMLIHSILTHAGVKAGLIGTIAYKSGDETIDAERTTPEAVELHTLFDKMIKAGCKACVMEVSSHALALHRVYGIRYDIALFTNLTRDHLDFHGTMENYFRAKKILFDSLDEKAVAITNQDDLYGESMVADTKAKVVRYGIDEASEKRADVRAKVHSFQLFGTSVTICANGDEHLQTIKHIGKFNLYNVLAAYAVGRVMKFSHQEVMQGISRCEGVAGRMEQVWSKDHRCAIVDYAHTPDALLNVIRAIKEVKSPEAKLVTVFGCGGDRDKGKRPLMGEIAERESDIVILTSDNPRTENPETILDEIEAGMTKTKRYYRIADREAAIRKGISLIGHGDVLLVAGKGHETYQEIQGVKYPFDDRAVIRKIFDEVNA</sequence>
<evidence type="ECO:0000256" key="7">
    <source>
        <dbReference type="ARBA" id="ARBA00022984"/>
    </source>
</evidence>
<dbReference type="EC" id="6.3.2.13" evidence="9"/>
<comment type="caution">
    <text evidence="13">The sequence shown here is derived from an EMBL/GenBank/DDBJ whole genome shotgun (WGS) entry which is preliminary data.</text>
</comment>
<keyword evidence="7 9" id="KW-0573">Peptidoglycan synthesis</keyword>
<dbReference type="InterPro" id="IPR036565">
    <property type="entry name" value="Mur-like_cat_sf"/>
</dbReference>
<evidence type="ECO:0000256" key="4">
    <source>
        <dbReference type="ARBA" id="ARBA00022741"/>
    </source>
</evidence>
<dbReference type="GO" id="GO:0008765">
    <property type="term" value="F:UDP-N-acetylmuramoylalanyl-D-glutamate-2,6-diaminopimelate ligase activity"/>
    <property type="evidence" value="ECO:0007669"/>
    <property type="project" value="UniProtKB-UniRule"/>
</dbReference>
<dbReference type="SUPFAM" id="SSF53244">
    <property type="entry name" value="MurD-like peptide ligases, peptide-binding domain"/>
    <property type="match status" value="1"/>
</dbReference>
<keyword evidence="9 10" id="KW-0131">Cell cycle</keyword>
<dbReference type="GO" id="GO:0004326">
    <property type="term" value="F:tetrahydrofolylpolyglutamate synthase activity"/>
    <property type="evidence" value="ECO:0007669"/>
    <property type="project" value="InterPro"/>
</dbReference>
<comment type="subcellular location">
    <subcellularLocation>
        <location evidence="9 10">Cytoplasm</location>
    </subcellularLocation>
</comment>
<comment type="catalytic activity">
    <reaction evidence="9">
        <text>UDP-N-acetyl-alpha-D-muramoyl-L-alanyl-D-glutamate + meso-2,6-diaminopimelate + ATP = UDP-N-acetyl-alpha-D-muramoyl-L-alanyl-gamma-D-glutamyl-meso-2,6-diaminopimelate + ADP + phosphate + H(+)</text>
        <dbReference type="Rhea" id="RHEA:23676"/>
        <dbReference type="ChEBI" id="CHEBI:15378"/>
        <dbReference type="ChEBI" id="CHEBI:30616"/>
        <dbReference type="ChEBI" id="CHEBI:43474"/>
        <dbReference type="ChEBI" id="CHEBI:57791"/>
        <dbReference type="ChEBI" id="CHEBI:83900"/>
        <dbReference type="ChEBI" id="CHEBI:83905"/>
        <dbReference type="ChEBI" id="CHEBI:456216"/>
        <dbReference type="EC" id="6.3.2.13"/>
    </reaction>
</comment>
<dbReference type="InterPro" id="IPR018109">
    <property type="entry name" value="Folylpolyglutamate_synth_CS"/>
</dbReference>
<evidence type="ECO:0000313" key="14">
    <source>
        <dbReference type="Proteomes" id="UP000266389"/>
    </source>
</evidence>
<dbReference type="GO" id="GO:0071555">
    <property type="term" value="P:cell wall organization"/>
    <property type="evidence" value="ECO:0007669"/>
    <property type="project" value="UniProtKB-KW"/>
</dbReference>
<dbReference type="PANTHER" id="PTHR23135:SF4">
    <property type="entry name" value="UDP-N-ACETYLMURAMOYL-L-ALANYL-D-GLUTAMATE--2,6-DIAMINOPIMELATE LIGASE MURE HOMOLOG, CHLOROPLASTIC"/>
    <property type="match status" value="1"/>
</dbReference>
<keyword evidence="6 9" id="KW-0133">Cell shape</keyword>
<reference evidence="13 14" key="1">
    <citation type="journal article" date="2011" name="ISME J.">
        <title>Community ecology of hot spring cyanobacterial mats: predominant populations and their functional potential.</title>
        <authorList>
            <person name="Klatt C.G."/>
            <person name="Wood J.M."/>
            <person name="Rusch D.B."/>
            <person name="Bateson M.M."/>
            <person name="Hamamura N."/>
            <person name="Heidelberg J.F."/>
            <person name="Grossman A.R."/>
            <person name="Bhaya D."/>
            <person name="Cohan F.M."/>
            <person name="Kuhl M."/>
            <person name="Bryant D.A."/>
            <person name="Ward D.M."/>
        </authorList>
    </citation>
    <scope>NUCLEOTIDE SEQUENCE [LARGE SCALE GENOMIC DNA]</scope>
    <source>
        <strain evidence="13">OS</strain>
    </source>
</reference>
<dbReference type="Gene3D" id="3.90.190.20">
    <property type="entry name" value="Mur ligase, C-terminal domain"/>
    <property type="match status" value="1"/>
</dbReference>
<keyword evidence="3 9" id="KW-0436">Ligase</keyword>
<dbReference type="Proteomes" id="UP000266389">
    <property type="component" value="Unassembled WGS sequence"/>
</dbReference>
<dbReference type="UniPathway" id="UPA00219"/>
<evidence type="ECO:0000256" key="10">
    <source>
        <dbReference type="RuleBase" id="RU004135"/>
    </source>
</evidence>
<dbReference type="Pfam" id="PF08245">
    <property type="entry name" value="Mur_ligase_M"/>
    <property type="match status" value="1"/>
</dbReference>
<gene>
    <name evidence="9" type="primary">murE</name>
    <name evidence="13" type="ORF">D0433_03660</name>
</gene>
<dbReference type="EMBL" id="PHFL01000020">
    <property type="protein sequence ID" value="RFM24848.1"/>
    <property type="molecule type" value="Genomic_DNA"/>
</dbReference>
<evidence type="ECO:0000256" key="1">
    <source>
        <dbReference type="ARBA" id="ARBA00005898"/>
    </source>
</evidence>
<evidence type="ECO:0000256" key="9">
    <source>
        <dbReference type="HAMAP-Rule" id="MF_00208"/>
    </source>
</evidence>
<feature type="binding site" evidence="9">
    <location>
        <position position="282"/>
    </location>
    <ligand>
        <name>meso-2,6-diaminopimelate</name>
        <dbReference type="ChEBI" id="CHEBI:57791"/>
    </ligand>
</feature>
<organism evidence="13 14">
    <name type="scientific">Candidatus Thermochlorobacter aerophilus</name>
    <dbReference type="NCBI Taxonomy" id="1868324"/>
    <lineage>
        <taxon>Bacteria</taxon>
        <taxon>Pseudomonadati</taxon>
        <taxon>Chlorobiota</taxon>
        <taxon>Chlorobiia</taxon>
        <taxon>Chlorobiales</taxon>
        <taxon>Candidatus Thermochlorobacteriaceae</taxon>
        <taxon>Candidatus Thermochlorobacter</taxon>
    </lineage>
</organism>
<comment type="cofactor">
    <cofactor evidence="9">
        <name>Mg(2+)</name>
        <dbReference type="ChEBI" id="CHEBI:18420"/>
    </cofactor>
</comment>
<evidence type="ECO:0000256" key="5">
    <source>
        <dbReference type="ARBA" id="ARBA00022840"/>
    </source>
</evidence>
<dbReference type="InterPro" id="IPR036615">
    <property type="entry name" value="Mur_ligase_C_dom_sf"/>
</dbReference>
<feature type="binding site" evidence="9">
    <location>
        <begin position="7"/>
        <end position="13"/>
    </location>
    <ligand>
        <name>ATP</name>
        <dbReference type="ChEBI" id="CHEBI:30616"/>
    </ligand>
</feature>
<evidence type="ECO:0000256" key="3">
    <source>
        <dbReference type="ARBA" id="ARBA00022598"/>
    </source>
</evidence>
<dbReference type="InterPro" id="IPR004101">
    <property type="entry name" value="Mur_ligase_C"/>
</dbReference>
<evidence type="ECO:0000256" key="8">
    <source>
        <dbReference type="ARBA" id="ARBA00023316"/>
    </source>
</evidence>
<dbReference type="AlphaFoldDB" id="A0A395M3P7"/>
<dbReference type="SUPFAM" id="SSF53623">
    <property type="entry name" value="MurD-like peptide ligases, catalytic domain"/>
    <property type="match status" value="1"/>
</dbReference>
<comment type="function">
    <text evidence="9">Catalyzes the addition of meso-diaminopimelic acid to the nucleotide precursor UDP-N-acetylmuramoyl-L-alanyl-D-glutamate (UMAG) in the biosynthesis of bacterial cell-wall peptidoglycan.</text>
</comment>
<evidence type="ECO:0000313" key="13">
    <source>
        <dbReference type="EMBL" id="RFM24848.1"/>
    </source>
</evidence>